<keyword evidence="1" id="KW-1133">Transmembrane helix</keyword>
<reference evidence="3" key="1">
    <citation type="submission" date="2023-08" db="EMBL/GenBank/DDBJ databases">
        <title>Rhodospirillaceae gen. nov., a novel taxon isolated from the Yangtze River Yuezi River estuary sludge.</title>
        <authorList>
            <person name="Ruan L."/>
        </authorList>
    </citation>
    <scope>NUCLEOTIDE SEQUENCE [LARGE SCALE GENOMIC DNA]</scope>
    <source>
        <strain evidence="3">R-7</strain>
    </source>
</reference>
<organism evidence="2 3">
    <name type="scientific">Dongia sedimenti</name>
    <dbReference type="NCBI Taxonomy" id="3064282"/>
    <lineage>
        <taxon>Bacteria</taxon>
        <taxon>Pseudomonadati</taxon>
        <taxon>Pseudomonadota</taxon>
        <taxon>Alphaproteobacteria</taxon>
        <taxon>Rhodospirillales</taxon>
        <taxon>Dongiaceae</taxon>
        <taxon>Dongia</taxon>
    </lineage>
</organism>
<comment type="caution">
    <text evidence="2">The sequence shown here is derived from an EMBL/GenBank/DDBJ whole genome shotgun (WGS) entry which is preliminary data.</text>
</comment>
<dbReference type="Gene3D" id="1.20.210.10">
    <property type="entry name" value="Cytochrome c oxidase-like, subunit I domain"/>
    <property type="match status" value="1"/>
</dbReference>
<dbReference type="Proteomes" id="UP001230156">
    <property type="component" value="Unassembled WGS sequence"/>
</dbReference>
<dbReference type="RefSeq" id="WP_379957096.1">
    <property type="nucleotide sequence ID" value="NZ_JAUYVI010000005.1"/>
</dbReference>
<sequence length="142" mass="15251">MSRRLLQIAVVYWVLGVSWGIYMGATENFTDVPVHAHLNLLGWVSLGLCGLIYAKAPHLEQSFLAKAHFWLHNLGLPPLMAAVWLIVNGHPEIGGPLAGIVSIVMGLGVLSFAVNLWLKGFPYPANQSEAASLVPQTEGAGV</sequence>
<feature type="transmembrane region" description="Helical" evidence="1">
    <location>
        <begin position="93"/>
        <end position="118"/>
    </location>
</feature>
<feature type="transmembrane region" description="Helical" evidence="1">
    <location>
        <begin position="68"/>
        <end position="87"/>
    </location>
</feature>
<evidence type="ECO:0000313" key="2">
    <source>
        <dbReference type="EMBL" id="MDQ7249277.1"/>
    </source>
</evidence>
<name>A0ABU0YNJ2_9PROT</name>
<evidence type="ECO:0000313" key="3">
    <source>
        <dbReference type="Proteomes" id="UP001230156"/>
    </source>
</evidence>
<proteinExistence type="predicted"/>
<gene>
    <name evidence="2" type="ORF">Q8A70_16435</name>
</gene>
<keyword evidence="3" id="KW-1185">Reference proteome</keyword>
<protein>
    <submittedName>
        <fullName evidence="2">Cytochrome-c oxidase</fullName>
    </submittedName>
</protein>
<evidence type="ECO:0000256" key="1">
    <source>
        <dbReference type="SAM" id="Phobius"/>
    </source>
</evidence>
<dbReference type="SUPFAM" id="SSF81442">
    <property type="entry name" value="Cytochrome c oxidase subunit I-like"/>
    <property type="match status" value="1"/>
</dbReference>
<keyword evidence="1" id="KW-0812">Transmembrane</keyword>
<accession>A0ABU0YNJ2</accession>
<feature type="transmembrane region" description="Helical" evidence="1">
    <location>
        <begin position="36"/>
        <end position="56"/>
    </location>
</feature>
<dbReference type="EMBL" id="JAUYVI010000005">
    <property type="protein sequence ID" value="MDQ7249277.1"/>
    <property type="molecule type" value="Genomic_DNA"/>
</dbReference>
<dbReference type="InterPro" id="IPR036927">
    <property type="entry name" value="Cyt_c_oxase-like_su1_sf"/>
</dbReference>
<keyword evidence="1" id="KW-0472">Membrane</keyword>